<evidence type="ECO:0000313" key="2">
    <source>
        <dbReference type="Proteomes" id="UP001352263"/>
    </source>
</evidence>
<keyword evidence="2" id="KW-1185">Reference proteome</keyword>
<dbReference type="InterPro" id="IPR037107">
    <property type="entry name" value="Put_OMP_sf"/>
</dbReference>
<accession>A0ABU6JFY0</accession>
<dbReference type="Gene3D" id="2.40.128.140">
    <property type="entry name" value="Outer membrane protein"/>
    <property type="match status" value="1"/>
</dbReference>
<reference evidence="1 2" key="1">
    <citation type="submission" date="2023-10" db="EMBL/GenBank/DDBJ databases">
        <title>Noviherbaspirillum sp. CPCC 100848 genome assembly.</title>
        <authorList>
            <person name="Li X.Y."/>
            <person name="Fang X.M."/>
        </authorList>
    </citation>
    <scope>NUCLEOTIDE SEQUENCE [LARGE SCALE GENOMIC DNA]</scope>
    <source>
        <strain evidence="1 2">CPCC 100848</strain>
    </source>
</reference>
<sequence length="302" mass="32763">MAGLLAAGFAQAGALSDFFDDFARARTEGRTSHVVGIDNDTLLLNRDDGFYSSGMSYGQASTLRGADGSVTYGWRVAQELYTASDIKLPPAQVRPPDHPYAGWLYGGVFREMNRNDGTSMGYGLDLGCLGPCAGGRWTQTNFHRVIDQPLPQGWSRQVRNEAGVVLHGEITPVRWQAGNAFDLAPTLRGRLGNIFTDLGIGLTARAGRLNVLPQQPALYGFLRADARAVGYNATLQGGLFSNNNPHTVDPKRIVGEMEAGLVWIGQSFGARLGLVRRSNEIRDLPDSAGAQNFLRLQFSYTP</sequence>
<comment type="caution">
    <text evidence="1">The sequence shown here is derived from an EMBL/GenBank/DDBJ whole genome shotgun (WGS) entry which is preliminary data.</text>
</comment>
<dbReference type="Proteomes" id="UP001352263">
    <property type="component" value="Unassembled WGS sequence"/>
</dbReference>
<proteinExistence type="predicted"/>
<name>A0ABU6JFY0_9BURK</name>
<organism evidence="1 2">
    <name type="scientific">Noviherbaspirillum album</name>
    <dbReference type="NCBI Taxonomy" id="3080276"/>
    <lineage>
        <taxon>Bacteria</taxon>
        <taxon>Pseudomonadati</taxon>
        <taxon>Pseudomonadota</taxon>
        <taxon>Betaproteobacteria</taxon>
        <taxon>Burkholderiales</taxon>
        <taxon>Oxalobacteraceae</taxon>
        <taxon>Noviherbaspirillum</taxon>
    </lineage>
</organism>
<gene>
    <name evidence="1" type="ORF">RY831_24750</name>
</gene>
<dbReference type="EMBL" id="JAWIIV010000029">
    <property type="protein sequence ID" value="MEC4722376.1"/>
    <property type="molecule type" value="Genomic_DNA"/>
</dbReference>
<dbReference type="RefSeq" id="WP_326509052.1">
    <property type="nucleotide sequence ID" value="NZ_JAWIIV010000029.1"/>
</dbReference>
<protein>
    <submittedName>
        <fullName evidence="1">Lipid A deacylase LpxR family protein</fullName>
    </submittedName>
</protein>
<dbReference type="InterPro" id="IPR018707">
    <property type="entry name" value="LpxR"/>
</dbReference>
<evidence type="ECO:0000313" key="1">
    <source>
        <dbReference type="EMBL" id="MEC4722376.1"/>
    </source>
</evidence>
<dbReference type="Pfam" id="PF09982">
    <property type="entry name" value="LpxR"/>
    <property type="match status" value="1"/>
</dbReference>